<comment type="caution">
    <text evidence="2">The sequence shown here is derived from an EMBL/GenBank/DDBJ whole genome shotgun (WGS) entry which is preliminary data.</text>
</comment>
<evidence type="ECO:0000313" key="2">
    <source>
        <dbReference type="EMBL" id="CAH0540113.1"/>
    </source>
</evidence>
<dbReference type="Pfam" id="PF10881">
    <property type="entry name" value="DUF2726"/>
    <property type="match status" value="1"/>
</dbReference>
<dbReference type="InterPro" id="IPR024402">
    <property type="entry name" value="DUF2726"/>
</dbReference>
<organism evidence="2 3">
    <name type="scientific">Vibrio marisflavi CECT 7928</name>
    <dbReference type="NCBI Taxonomy" id="634439"/>
    <lineage>
        <taxon>Bacteria</taxon>
        <taxon>Pseudomonadati</taxon>
        <taxon>Pseudomonadota</taxon>
        <taxon>Gammaproteobacteria</taxon>
        <taxon>Vibrionales</taxon>
        <taxon>Vibrionaceae</taxon>
        <taxon>Vibrio</taxon>
    </lineage>
</organism>
<gene>
    <name evidence="2" type="ORF">VMF7928_02624</name>
</gene>
<proteinExistence type="predicted"/>
<accession>A0ABN8E5Q2</accession>
<dbReference type="RefSeq" id="WP_237362144.1">
    <property type="nucleotide sequence ID" value="NZ_CAKLDM010000002.1"/>
</dbReference>
<sequence>MENIIIIFVLLVIFFILAQKKLVKQDLLKESNYKKKGPLLNLKEGAFFNALKTAVGDNGVVMTKVSMTSVVGPEARNKKQWFVANQRIAKSYFDYVVCDPRTMEVRVVIELDNGLELNKGKVEREKLLIHVCKSAGIPLIGTSVRHSYQVSRLRRLLAAHIDLIEEDGDIRFCKKCGSPMVIRIASVGEHKGRRFFTCSRQPQCTYTENYNVVFETEDGAHEE</sequence>
<feature type="domain" description="DUF2726" evidence="1">
    <location>
        <begin position="38"/>
        <end position="157"/>
    </location>
</feature>
<dbReference type="InterPro" id="IPR014538">
    <property type="entry name" value="UCP028063_topo_Znf"/>
</dbReference>
<keyword evidence="3" id="KW-1185">Reference proteome</keyword>
<evidence type="ECO:0000313" key="3">
    <source>
        <dbReference type="Proteomes" id="UP000838748"/>
    </source>
</evidence>
<name>A0ABN8E5Q2_9VIBR</name>
<dbReference type="Proteomes" id="UP000838748">
    <property type="component" value="Unassembled WGS sequence"/>
</dbReference>
<dbReference type="PIRSF" id="PIRSF028063">
    <property type="entry name" value="UCP028063"/>
    <property type="match status" value="1"/>
</dbReference>
<evidence type="ECO:0000259" key="1">
    <source>
        <dbReference type="Pfam" id="PF10881"/>
    </source>
</evidence>
<dbReference type="EMBL" id="CAKLDM010000002">
    <property type="protein sequence ID" value="CAH0540113.1"/>
    <property type="molecule type" value="Genomic_DNA"/>
</dbReference>
<protein>
    <recommendedName>
        <fullName evidence="1">DUF2726 domain-containing protein</fullName>
    </recommendedName>
</protein>
<dbReference type="Gene3D" id="3.30.65.10">
    <property type="entry name" value="Bacterial Topoisomerase I, domain 1"/>
    <property type="match status" value="1"/>
</dbReference>
<reference evidence="2" key="1">
    <citation type="submission" date="2021-11" db="EMBL/GenBank/DDBJ databases">
        <authorList>
            <person name="Rodrigo-Torres L."/>
            <person name="Arahal R. D."/>
            <person name="Lucena T."/>
        </authorList>
    </citation>
    <scope>NUCLEOTIDE SEQUENCE</scope>
    <source>
        <strain evidence="2">CECT 7928</strain>
    </source>
</reference>